<dbReference type="STRING" id="999627.SAMN05216236_104131"/>
<dbReference type="Gene3D" id="3.40.50.10610">
    <property type="entry name" value="ABC-type transport auxiliary lipoprotein component"/>
    <property type="match status" value="1"/>
</dbReference>
<feature type="signal peptide" evidence="1">
    <location>
        <begin position="1"/>
        <end position="19"/>
    </location>
</feature>
<evidence type="ECO:0000259" key="2">
    <source>
        <dbReference type="Pfam" id="PF03886"/>
    </source>
</evidence>
<dbReference type="EMBL" id="FPAW01000004">
    <property type="protein sequence ID" value="SFT62450.1"/>
    <property type="molecule type" value="Genomic_DNA"/>
</dbReference>
<dbReference type="Proteomes" id="UP000182466">
    <property type="component" value="Unassembled WGS sequence"/>
</dbReference>
<feature type="domain" description="ABC-type transport auxiliary lipoprotein component" evidence="2">
    <location>
        <begin position="27"/>
        <end position="184"/>
    </location>
</feature>
<dbReference type="SUPFAM" id="SSF159594">
    <property type="entry name" value="XCC0632-like"/>
    <property type="match status" value="1"/>
</dbReference>
<evidence type="ECO:0000313" key="3">
    <source>
        <dbReference type="EMBL" id="SFT62450.1"/>
    </source>
</evidence>
<keyword evidence="1" id="KW-0732">Signal</keyword>
<keyword evidence="4" id="KW-1185">Reference proteome</keyword>
<feature type="chain" id="PRO_5010357942" description="ABC-type transport auxiliary lipoprotein component domain-containing protein" evidence="1">
    <location>
        <begin position="20"/>
        <end position="189"/>
    </location>
</feature>
<dbReference type="Pfam" id="PF03886">
    <property type="entry name" value="ABC_trans_aux"/>
    <property type="match status" value="1"/>
</dbReference>
<evidence type="ECO:0000256" key="1">
    <source>
        <dbReference type="SAM" id="SignalP"/>
    </source>
</evidence>
<proteinExistence type="predicted"/>
<evidence type="ECO:0000313" key="4">
    <source>
        <dbReference type="Proteomes" id="UP000182466"/>
    </source>
</evidence>
<reference evidence="3 4" key="1">
    <citation type="submission" date="2016-10" db="EMBL/GenBank/DDBJ databases">
        <authorList>
            <person name="de Groot N.N."/>
        </authorList>
    </citation>
    <scope>NUCLEOTIDE SEQUENCE [LARGE SCALE GENOMIC DNA]</scope>
    <source>
        <strain evidence="3 4">CGMCC 1.10959</strain>
    </source>
</reference>
<protein>
    <recommendedName>
        <fullName evidence="2">ABC-type transport auxiliary lipoprotein component domain-containing protein</fullName>
    </recommendedName>
</protein>
<sequence length="189" mass="20502">MTALFRACLFAALPLSLVACGETAGRYMLDTPATQQRTRVPVSRIEVRDVTLPDYASASEIMLQSEDGALFPLKGAIWADDPMRAVTLALARNLDTVTTATVAGEPWPLDAYPDVRIDTRIERMVARADGQFELSGQYSIAAPDQAVRESINRFQILQPLSGNTPVAVAQATSAALLTLSQQIAARLRR</sequence>
<name>A0A1I6ZIE8_9RHOB</name>
<dbReference type="RefSeq" id="WP_027261542.1">
    <property type="nucleotide sequence ID" value="NZ_FPAW01000004.1"/>
</dbReference>
<dbReference type="AlphaFoldDB" id="A0A1I6ZIE8"/>
<accession>A0A1I6ZIE8</accession>
<organism evidence="3 4">
    <name type="scientific">Sedimentitalea nanhaiensis</name>
    <dbReference type="NCBI Taxonomy" id="999627"/>
    <lineage>
        <taxon>Bacteria</taxon>
        <taxon>Pseudomonadati</taxon>
        <taxon>Pseudomonadota</taxon>
        <taxon>Alphaproteobacteria</taxon>
        <taxon>Rhodobacterales</taxon>
        <taxon>Paracoccaceae</taxon>
        <taxon>Sedimentitalea</taxon>
    </lineage>
</organism>
<dbReference type="PROSITE" id="PS51257">
    <property type="entry name" value="PROKAR_LIPOPROTEIN"/>
    <property type="match status" value="1"/>
</dbReference>
<dbReference type="eggNOG" id="COG3009">
    <property type="taxonomic scope" value="Bacteria"/>
</dbReference>
<dbReference type="InterPro" id="IPR005586">
    <property type="entry name" value="ABC_trans_aux"/>
</dbReference>
<gene>
    <name evidence="3" type="ORF">SAMN05216236_104131</name>
</gene>